<evidence type="ECO:0000313" key="2">
    <source>
        <dbReference type="Proteomes" id="UP000755104"/>
    </source>
</evidence>
<accession>A0ABS7JB54</accession>
<dbReference type="RefSeq" id="WP_221558756.1">
    <property type="nucleotide sequence ID" value="NZ_JAIGNO010000007.1"/>
</dbReference>
<dbReference type="EMBL" id="JAIGNO010000007">
    <property type="protein sequence ID" value="MBX7483289.1"/>
    <property type="molecule type" value="Genomic_DNA"/>
</dbReference>
<proteinExistence type="predicted"/>
<keyword evidence="2" id="KW-1185">Reference proteome</keyword>
<gene>
    <name evidence="1" type="ORF">K3174_12175</name>
</gene>
<protein>
    <recommendedName>
        <fullName evidence="3">Cell division protein FtsL</fullName>
    </recommendedName>
</protein>
<name>A0ABS7JB54_9SPHN</name>
<evidence type="ECO:0000313" key="1">
    <source>
        <dbReference type="EMBL" id="MBX7483289.1"/>
    </source>
</evidence>
<comment type="caution">
    <text evidence="1">The sequence shown here is derived from an EMBL/GenBank/DDBJ whole genome shotgun (WGS) entry which is preliminary data.</text>
</comment>
<reference evidence="1 2" key="1">
    <citation type="submission" date="2021-08" db="EMBL/GenBank/DDBJ databases">
        <title>Comparative Genomics Analysis of the Genus Qipengyuania Reveals Extensive Genetic Diversity and Metabolic Versatility, Including the Description of Fifteen Novel Species.</title>
        <authorList>
            <person name="Liu Y."/>
        </authorList>
    </citation>
    <scope>NUCLEOTIDE SEQUENCE [LARGE SCALE GENOMIC DNA]</scope>
    <source>
        <strain evidence="1 2">6D47A</strain>
    </source>
</reference>
<evidence type="ECO:0008006" key="3">
    <source>
        <dbReference type="Google" id="ProtNLM"/>
    </source>
</evidence>
<organism evidence="1 2">
    <name type="scientific">Qipengyuania qiaonensis</name>
    <dbReference type="NCBI Taxonomy" id="2867240"/>
    <lineage>
        <taxon>Bacteria</taxon>
        <taxon>Pseudomonadati</taxon>
        <taxon>Pseudomonadota</taxon>
        <taxon>Alphaproteobacteria</taxon>
        <taxon>Sphingomonadales</taxon>
        <taxon>Erythrobacteraceae</taxon>
        <taxon>Qipengyuania</taxon>
    </lineage>
</organism>
<dbReference type="Proteomes" id="UP000755104">
    <property type="component" value="Unassembled WGS sequence"/>
</dbReference>
<sequence>MVGGSRIRQIGWALVLGVCFALLLALTFKVNAVKSDVRLAERKIIAAKQAKLMLETEFETRASQQQLSDWNAVEFGYSAPRADQYLESERQLAALGTPRGIDAPAPVRVALNRPVPQKDGLFADWIDEGDDDAAATGPKRRELAAATAKGLAERLASPTVSMVAVAEASQ</sequence>